<proteinExistence type="inferred from homology"/>
<dbReference type="EMBL" id="SWLE01000022">
    <property type="protein sequence ID" value="TNM85185.1"/>
    <property type="molecule type" value="Genomic_DNA"/>
</dbReference>
<comment type="subcellular location">
    <subcellularLocation>
        <location evidence="1">Golgi apparatus membrane</location>
        <topology evidence="1">Single-pass type IV membrane protein</topology>
    </subcellularLocation>
</comment>
<dbReference type="GO" id="GO:0031201">
    <property type="term" value="C:SNARE complex"/>
    <property type="evidence" value="ECO:0007669"/>
    <property type="project" value="TreeGrafter"/>
</dbReference>
<evidence type="ECO:0000256" key="14">
    <source>
        <dbReference type="SAM" id="Phobius"/>
    </source>
</evidence>
<evidence type="ECO:0000256" key="11">
    <source>
        <dbReference type="ARBA" id="ARBA00030299"/>
    </source>
</evidence>
<evidence type="ECO:0000256" key="4">
    <source>
        <dbReference type="ARBA" id="ARBA00022448"/>
    </source>
</evidence>
<accession>A0A4Z2AZW8</accession>
<evidence type="ECO:0000256" key="7">
    <source>
        <dbReference type="ARBA" id="ARBA00022989"/>
    </source>
</evidence>
<dbReference type="GO" id="GO:0005797">
    <property type="term" value="C:Golgi medial cisterna"/>
    <property type="evidence" value="ECO:0007669"/>
    <property type="project" value="TreeGrafter"/>
</dbReference>
<keyword evidence="6" id="KW-0653">Protein transport</keyword>
<dbReference type="PANTHER" id="PTHR21094:SF2">
    <property type="entry name" value="GOLGI SNAP RECEPTOR COMPLEX MEMBER 1"/>
    <property type="match status" value="1"/>
</dbReference>
<dbReference type="Pfam" id="PF12352">
    <property type="entry name" value="V-SNARE_C"/>
    <property type="match status" value="1"/>
</dbReference>
<evidence type="ECO:0000256" key="10">
    <source>
        <dbReference type="ARBA" id="ARBA00025091"/>
    </source>
</evidence>
<dbReference type="GO" id="GO:0006906">
    <property type="term" value="P:vesicle fusion"/>
    <property type="evidence" value="ECO:0007669"/>
    <property type="project" value="TreeGrafter"/>
</dbReference>
<comment type="similarity">
    <text evidence="2">Belongs to the GOSR1 family.</text>
</comment>
<evidence type="ECO:0000313" key="16">
    <source>
        <dbReference type="Proteomes" id="UP000516260"/>
    </source>
</evidence>
<name>A0A4Z2AZW8_9TELE</name>
<dbReference type="GO" id="GO:0006888">
    <property type="term" value="P:endoplasmic reticulum to Golgi vesicle-mediated transport"/>
    <property type="evidence" value="ECO:0007669"/>
    <property type="project" value="InterPro"/>
</dbReference>
<keyword evidence="5 14" id="KW-0812">Transmembrane</keyword>
<feature type="region of interest" description="Disordered" evidence="13">
    <location>
        <begin position="43"/>
        <end position="63"/>
    </location>
</feature>
<dbReference type="AlphaFoldDB" id="A0A4Z2AZW8"/>
<evidence type="ECO:0000256" key="2">
    <source>
        <dbReference type="ARBA" id="ARBA00008473"/>
    </source>
</evidence>
<comment type="function">
    <text evidence="10">Involved in transport from the ER to the Golgi apparatus as well as in intra-Golgi transport. It belongs to a super-family of proteins called t-SNAREs or soluble NSF (N-ethylmaleimide-sensitive factor) attachment protein receptor. May play a protective role against hydrogen peroxide induced cytotoxicity under glutathione depleted conditions in neuronal cells by regulating the intracellular ROS levels via inhibition of p38 MAPK (MAPK11, MAPK12, MAPK13 and MAPK14). Participates in docking and fusion stage of ER to cis-Golgi transport. Plays an important physiological role in VLDL-transport vesicle-Golgi fusion and thus in VLDL delivery to the hepatic cis-Golgi.</text>
</comment>
<protein>
    <recommendedName>
        <fullName evidence="3">Golgi SNAP receptor complex member 1</fullName>
    </recommendedName>
    <alternativeName>
        <fullName evidence="11">28 kDa Golgi SNARE protein</fullName>
    </alternativeName>
    <alternativeName>
        <fullName evidence="12">28 kDa cis-Golgi SNARE p28</fullName>
    </alternativeName>
</protein>
<dbReference type="GO" id="GO:0005801">
    <property type="term" value="C:cis-Golgi network"/>
    <property type="evidence" value="ECO:0007669"/>
    <property type="project" value="InterPro"/>
</dbReference>
<keyword evidence="8" id="KW-0333">Golgi apparatus</keyword>
<dbReference type="GO" id="GO:0005484">
    <property type="term" value="F:SNAP receptor activity"/>
    <property type="evidence" value="ECO:0007669"/>
    <property type="project" value="TreeGrafter"/>
</dbReference>
<evidence type="ECO:0000256" key="3">
    <source>
        <dbReference type="ARBA" id="ARBA00015612"/>
    </source>
</evidence>
<evidence type="ECO:0000313" key="15">
    <source>
        <dbReference type="EMBL" id="TNM85185.1"/>
    </source>
</evidence>
<keyword evidence="16" id="KW-1185">Reference proteome</keyword>
<reference evidence="15 16" key="1">
    <citation type="submission" date="2019-04" db="EMBL/GenBank/DDBJ databases">
        <title>The sequence and de novo assembly of Takifugu bimaculatus genome using PacBio and Hi-C technologies.</title>
        <authorList>
            <person name="Xu P."/>
            <person name="Liu B."/>
            <person name="Zhou Z."/>
        </authorList>
    </citation>
    <scope>NUCLEOTIDE SEQUENCE [LARGE SCALE GENOMIC DNA]</scope>
    <source>
        <strain evidence="15">TB-2018</strain>
        <tissue evidence="15">Muscle</tissue>
    </source>
</reference>
<feature type="transmembrane region" description="Helical" evidence="14">
    <location>
        <begin position="252"/>
        <end position="278"/>
    </location>
</feature>
<evidence type="ECO:0000256" key="1">
    <source>
        <dbReference type="ARBA" id="ARBA00004409"/>
    </source>
</evidence>
<comment type="caution">
    <text evidence="15">The sequence shown here is derived from an EMBL/GenBank/DDBJ whole genome shotgun (WGS) entry which is preliminary data.</text>
</comment>
<keyword evidence="7 14" id="KW-1133">Transmembrane helix</keyword>
<dbReference type="Proteomes" id="UP000516260">
    <property type="component" value="Chromosome 9"/>
</dbReference>
<keyword evidence="9 14" id="KW-0472">Membrane</keyword>
<dbReference type="GO" id="GO:0048219">
    <property type="term" value="P:inter-Golgi cisterna vesicle-mediated transport"/>
    <property type="evidence" value="ECO:0007669"/>
    <property type="project" value="TreeGrafter"/>
</dbReference>
<evidence type="ECO:0000256" key="9">
    <source>
        <dbReference type="ARBA" id="ARBA00023136"/>
    </source>
</evidence>
<sequence length="346" mass="39445">MSTTNMETSSNYWEDLRKQARQLENELDRKLVSFSKFCTSYSGRNGDQHTRGSRSDSVGSSQDSMLVVTTTELEQLLTGLSAVNDKMAEYINTPGAALHNAGLMHTLQRHRDILQDYTQEFHKIKSNFCSLREREDLLGSVHRDIESYRNNSGVNNRRTELFLKEHEHLRNSERFIDNAISIAMATKDNITFQRGMLKSIQTRVTTLASILFLFILLCPPAFRRWVVTESCADLTTVSAESPRLTYPRAHSYAITIHLPCFSAVAALLMHFPCCYVSYSLQGKENPFLIIFLHHTSPPLRSFPHHQQPHPENQFAQEAGLFNSGWGDRRLRDSPLALHVPLMPCSD</sequence>
<feature type="transmembrane region" description="Helical" evidence="14">
    <location>
        <begin position="204"/>
        <end position="222"/>
    </location>
</feature>
<evidence type="ECO:0000256" key="13">
    <source>
        <dbReference type="SAM" id="MobiDB-lite"/>
    </source>
</evidence>
<dbReference type="InterPro" id="IPR023601">
    <property type="entry name" value="Golgi_SNAP_su1"/>
</dbReference>
<evidence type="ECO:0000256" key="6">
    <source>
        <dbReference type="ARBA" id="ARBA00022927"/>
    </source>
</evidence>
<evidence type="ECO:0000256" key="5">
    <source>
        <dbReference type="ARBA" id="ARBA00022692"/>
    </source>
</evidence>
<evidence type="ECO:0000256" key="8">
    <source>
        <dbReference type="ARBA" id="ARBA00023034"/>
    </source>
</evidence>
<gene>
    <name evidence="15" type="ORF">fugu_009363</name>
</gene>
<keyword evidence="4" id="KW-0813">Transport</keyword>
<dbReference type="PANTHER" id="PTHR21094">
    <property type="entry name" value="GOS-28 SNARE- RELATED"/>
    <property type="match status" value="1"/>
</dbReference>
<dbReference type="GO" id="GO:0015031">
    <property type="term" value="P:protein transport"/>
    <property type="evidence" value="ECO:0007669"/>
    <property type="project" value="UniProtKB-KW"/>
</dbReference>
<evidence type="ECO:0000256" key="12">
    <source>
        <dbReference type="ARBA" id="ARBA00030444"/>
    </source>
</evidence>
<dbReference type="GO" id="GO:0000139">
    <property type="term" value="C:Golgi membrane"/>
    <property type="evidence" value="ECO:0007669"/>
    <property type="project" value="UniProtKB-SubCell"/>
</dbReference>
<organism evidence="15 16">
    <name type="scientific">Takifugu bimaculatus</name>
    <dbReference type="NCBI Taxonomy" id="433685"/>
    <lineage>
        <taxon>Eukaryota</taxon>
        <taxon>Metazoa</taxon>
        <taxon>Chordata</taxon>
        <taxon>Craniata</taxon>
        <taxon>Vertebrata</taxon>
        <taxon>Euteleostomi</taxon>
        <taxon>Actinopterygii</taxon>
        <taxon>Neopterygii</taxon>
        <taxon>Teleostei</taxon>
        <taxon>Neoteleostei</taxon>
        <taxon>Acanthomorphata</taxon>
        <taxon>Eupercaria</taxon>
        <taxon>Tetraodontiformes</taxon>
        <taxon>Tetradontoidea</taxon>
        <taxon>Tetraodontidae</taxon>
        <taxon>Takifugu</taxon>
    </lineage>
</organism>